<accession>A0A562R9R4</accession>
<keyword evidence="3" id="KW-0732">Signal</keyword>
<proteinExistence type="inferred from homology"/>
<evidence type="ECO:0000313" key="5">
    <source>
        <dbReference type="EMBL" id="TWI65802.1"/>
    </source>
</evidence>
<evidence type="ECO:0000256" key="4">
    <source>
        <dbReference type="SAM" id="MobiDB-lite"/>
    </source>
</evidence>
<dbReference type="RefSeq" id="WP_246118608.1">
    <property type="nucleotide sequence ID" value="NZ_VLLC01000033.1"/>
</dbReference>
<dbReference type="AlphaFoldDB" id="A0A562R9R4"/>
<reference evidence="5 6" key="1">
    <citation type="submission" date="2019-07" db="EMBL/GenBank/DDBJ databases">
        <title>Genome sequencing of 100 strains of the haloalkaliphilic chemolithoautotrophic sulfur-oxidizing bacterium Thioalkalivibrio.</title>
        <authorList>
            <person name="Muyzer G."/>
        </authorList>
    </citation>
    <scope>NUCLEOTIDE SEQUENCE [LARGE SCALE GENOMIC DNA]</scope>
    <source>
        <strain evidence="5 6">ASO4-4</strain>
    </source>
</reference>
<evidence type="ECO:0000256" key="2">
    <source>
        <dbReference type="ARBA" id="ARBA00022448"/>
    </source>
</evidence>
<keyword evidence="2" id="KW-0813">Transport</keyword>
<sequence length="296" mass="33243">MFDLKRMIIIFMFFAVPSLSAAVEKPIVTVSILPQKHFVEKIAGDLLEVHVMVAPGASPATYEPDPSQILQLARSQVYFSIGVPFEKAWLPQLARTYPGLQVVATDEGLEKRPIAGHHHHHDGHGHGKKHKHDAGFPDPHVWLSPELVLHQIHVIHGVLKEKFPAFAKDFDEGYGAFVQEVRDTDREIRSILAGRDGGSFFVFHPSWGYFAHDYGLEQIPVEVGGREPTPGELARMIRMARDKNASVVFIQPQFSDRAARIIAESVQAKVVTLDPLAENWRENLLKAARAMEEYVR</sequence>
<comment type="similarity">
    <text evidence="1">Belongs to the bacterial solute-binding protein 9 family.</text>
</comment>
<dbReference type="InterPro" id="IPR006127">
    <property type="entry name" value="ZnuA-like"/>
</dbReference>
<dbReference type="EMBL" id="VLLC01000033">
    <property type="protein sequence ID" value="TWI65802.1"/>
    <property type="molecule type" value="Genomic_DNA"/>
</dbReference>
<dbReference type="Gene3D" id="3.40.50.1980">
    <property type="entry name" value="Nitrogenase molybdenum iron protein domain"/>
    <property type="match status" value="2"/>
</dbReference>
<dbReference type="SUPFAM" id="SSF53807">
    <property type="entry name" value="Helical backbone' metal receptor"/>
    <property type="match status" value="1"/>
</dbReference>
<dbReference type="PANTHER" id="PTHR42953">
    <property type="entry name" value="HIGH-AFFINITY ZINC UPTAKE SYSTEM PROTEIN ZNUA-RELATED"/>
    <property type="match status" value="1"/>
</dbReference>
<dbReference type="Proteomes" id="UP000318307">
    <property type="component" value="Unassembled WGS sequence"/>
</dbReference>
<feature type="region of interest" description="Disordered" evidence="4">
    <location>
        <begin position="114"/>
        <end position="133"/>
    </location>
</feature>
<dbReference type="GO" id="GO:0030001">
    <property type="term" value="P:metal ion transport"/>
    <property type="evidence" value="ECO:0007669"/>
    <property type="project" value="InterPro"/>
</dbReference>
<dbReference type="InterPro" id="IPR050492">
    <property type="entry name" value="Bact_metal-bind_prot9"/>
</dbReference>
<name>A0A562R9R4_9BACT</name>
<comment type="caution">
    <text evidence="5">The sequence shown here is derived from an EMBL/GenBank/DDBJ whole genome shotgun (WGS) entry which is preliminary data.</text>
</comment>
<gene>
    <name evidence="5" type="ORF">LZ24_02988</name>
</gene>
<feature type="compositionally biased region" description="Basic residues" evidence="4">
    <location>
        <begin position="114"/>
        <end position="132"/>
    </location>
</feature>
<evidence type="ECO:0000313" key="6">
    <source>
        <dbReference type="Proteomes" id="UP000318307"/>
    </source>
</evidence>
<dbReference type="Pfam" id="PF01297">
    <property type="entry name" value="ZnuA"/>
    <property type="match status" value="1"/>
</dbReference>
<keyword evidence="6" id="KW-1185">Reference proteome</keyword>
<dbReference type="PANTHER" id="PTHR42953:SF3">
    <property type="entry name" value="HIGH-AFFINITY ZINC UPTAKE SYSTEM PROTEIN ZNUA"/>
    <property type="match status" value="1"/>
</dbReference>
<protein>
    <submittedName>
        <fullName evidence="5">Zinc transport system substrate-binding protein</fullName>
    </submittedName>
</protein>
<evidence type="ECO:0000256" key="3">
    <source>
        <dbReference type="ARBA" id="ARBA00022729"/>
    </source>
</evidence>
<dbReference type="GO" id="GO:0046872">
    <property type="term" value="F:metal ion binding"/>
    <property type="evidence" value="ECO:0007669"/>
    <property type="project" value="InterPro"/>
</dbReference>
<evidence type="ECO:0000256" key="1">
    <source>
        <dbReference type="ARBA" id="ARBA00011028"/>
    </source>
</evidence>
<organism evidence="5 6">
    <name type="scientific">Desulfobotulus alkaliphilus</name>
    <dbReference type="NCBI Taxonomy" id="622671"/>
    <lineage>
        <taxon>Bacteria</taxon>
        <taxon>Pseudomonadati</taxon>
        <taxon>Thermodesulfobacteriota</taxon>
        <taxon>Desulfobacteria</taxon>
        <taxon>Desulfobacterales</taxon>
        <taxon>Desulfobacteraceae</taxon>
        <taxon>Desulfobotulus</taxon>
    </lineage>
</organism>